<geneLocation type="plasmid" evidence="1">
    <name>II</name>
</geneLocation>
<organism evidence="1 2">
    <name type="scientific">Cupriavidus taiwanensis</name>
    <dbReference type="NCBI Taxonomy" id="164546"/>
    <lineage>
        <taxon>Bacteria</taxon>
        <taxon>Pseudomonadati</taxon>
        <taxon>Pseudomonadota</taxon>
        <taxon>Betaproteobacteria</taxon>
        <taxon>Burkholderiales</taxon>
        <taxon>Burkholderiaceae</taxon>
        <taxon>Cupriavidus</taxon>
    </lineage>
</organism>
<dbReference type="AlphaFoldDB" id="A0A375HMB3"/>
<dbReference type="EMBL" id="LT991977">
    <property type="protein sequence ID" value="SPK76999.1"/>
    <property type="molecule type" value="Genomic_DNA"/>
</dbReference>
<sequence length="58" mass="7001">MLRRHWRSPCAAWSCSSAALLLPLGHRSSARLWSFRTYLWLDDVRRPFPYRFVWPPLN</sequence>
<keyword evidence="1" id="KW-0614">Plasmid</keyword>
<evidence type="ECO:0000313" key="2">
    <source>
        <dbReference type="Proteomes" id="UP000255505"/>
    </source>
</evidence>
<protein>
    <submittedName>
        <fullName evidence="1">Uncharacterized protein</fullName>
    </submittedName>
</protein>
<evidence type="ECO:0000313" key="1">
    <source>
        <dbReference type="EMBL" id="SPK76999.1"/>
    </source>
</evidence>
<reference evidence="1 2" key="1">
    <citation type="submission" date="2018-01" db="EMBL/GenBank/DDBJ databases">
        <authorList>
            <person name="Gaut B.S."/>
            <person name="Morton B.R."/>
            <person name="Clegg M.T."/>
            <person name="Duvall M.R."/>
        </authorList>
    </citation>
    <scope>NUCLEOTIDE SEQUENCE [LARGE SCALE GENOMIC DNA]</scope>
    <source>
        <strain evidence="1">Cupriavidus taiwanensis LMG 19425</strain>
        <plasmid evidence="2">Plasmid ii</plasmid>
    </source>
</reference>
<proteinExistence type="predicted"/>
<accession>A0A375HMB3</accession>
<gene>
    <name evidence="1" type="ORF">CT19425_MP80628</name>
</gene>
<name>A0A375HMB3_9BURK</name>
<dbReference type="Proteomes" id="UP000255505">
    <property type="component" value="Plasmid II"/>
</dbReference>